<dbReference type="InterPro" id="IPR005162">
    <property type="entry name" value="Retrotrans_gag_dom"/>
</dbReference>
<proteinExistence type="predicted"/>
<feature type="compositionally biased region" description="Basic residues" evidence="1">
    <location>
        <begin position="69"/>
        <end position="80"/>
    </location>
</feature>
<evidence type="ECO:0000259" key="2">
    <source>
        <dbReference type="Pfam" id="PF03732"/>
    </source>
</evidence>
<dbReference type="AlphaFoldDB" id="A0AAV1DPI0"/>
<feature type="compositionally biased region" description="Basic and acidic residues" evidence="1">
    <location>
        <begin position="81"/>
        <end position="93"/>
    </location>
</feature>
<name>A0AAV1DPI0_OLDCO</name>
<evidence type="ECO:0000313" key="4">
    <source>
        <dbReference type="Proteomes" id="UP001161247"/>
    </source>
</evidence>
<feature type="region of interest" description="Disordered" evidence="1">
    <location>
        <begin position="1"/>
        <end position="111"/>
    </location>
</feature>
<feature type="region of interest" description="Disordered" evidence="1">
    <location>
        <begin position="139"/>
        <end position="175"/>
    </location>
</feature>
<feature type="compositionally biased region" description="Basic and acidic residues" evidence="1">
    <location>
        <begin position="1"/>
        <end position="13"/>
    </location>
</feature>
<dbReference type="EMBL" id="OX459123">
    <property type="protein sequence ID" value="CAI9108931.1"/>
    <property type="molecule type" value="Genomic_DNA"/>
</dbReference>
<dbReference type="PANTHER" id="PTHR33223">
    <property type="entry name" value="CCHC-TYPE DOMAIN-CONTAINING PROTEIN"/>
    <property type="match status" value="1"/>
</dbReference>
<organism evidence="3 4">
    <name type="scientific">Oldenlandia corymbosa var. corymbosa</name>
    <dbReference type="NCBI Taxonomy" id="529605"/>
    <lineage>
        <taxon>Eukaryota</taxon>
        <taxon>Viridiplantae</taxon>
        <taxon>Streptophyta</taxon>
        <taxon>Embryophyta</taxon>
        <taxon>Tracheophyta</taxon>
        <taxon>Spermatophyta</taxon>
        <taxon>Magnoliopsida</taxon>
        <taxon>eudicotyledons</taxon>
        <taxon>Gunneridae</taxon>
        <taxon>Pentapetalae</taxon>
        <taxon>asterids</taxon>
        <taxon>lamiids</taxon>
        <taxon>Gentianales</taxon>
        <taxon>Rubiaceae</taxon>
        <taxon>Rubioideae</taxon>
        <taxon>Spermacoceae</taxon>
        <taxon>Hedyotis-Oldenlandia complex</taxon>
        <taxon>Oldenlandia</taxon>
    </lineage>
</organism>
<sequence length="340" mass="38913">MVSTRTRPDEGTSRRPGLRSKVVGGSSRVSLGSRRDHRGKEDIGRASQTSDRKSRSRRPSDPREGRNHGSAKHGRSRSRRTSKEAEMSKEPLGRSRPSRSPKRGSHDDRFWKTFAGRFPGFEEQFRKFEDMYYEEKREGPDDSLIFMGEGKVPQGRDLSKERDPKPPPRPEPWVDREAMDLRDSPQEFSAKAMATFLTGATMIWFHNLPPGSVRSYADLGQKLHVRFFSSKRASHTIHDLSSVRQRWNESLGKCYERFTKELMMIDQVDDLVVRVEFVNGLSPFGTGATLRGKLTAKPPATSQKLWETVEKEIRTDESMKRAKEAFGEGEKKAGNRRRRS</sequence>
<gene>
    <name evidence="3" type="ORF">OLC1_LOCUS16920</name>
</gene>
<dbReference type="PANTHER" id="PTHR33223:SF11">
    <property type="entry name" value="ELEMENT PROTEIN, PUTATIVE-RELATED"/>
    <property type="match status" value="1"/>
</dbReference>
<dbReference type="Proteomes" id="UP001161247">
    <property type="component" value="Chromosome 6"/>
</dbReference>
<feature type="compositionally biased region" description="Basic and acidic residues" evidence="1">
    <location>
        <begin position="38"/>
        <end position="67"/>
    </location>
</feature>
<feature type="region of interest" description="Disordered" evidence="1">
    <location>
        <begin position="316"/>
        <end position="340"/>
    </location>
</feature>
<evidence type="ECO:0000313" key="3">
    <source>
        <dbReference type="EMBL" id="CAI9108931.1"/>
    </source>
</evidence>
<dbReference type="Pfam" id="PF03732">
    <property type="entry name" value="Retrotrans_gag"/>
    <property type="match status" value="1"/>
</dbReference>
<protein>
    <submittedName>
        <fullName evidence="3">OLC1v1008639C1</fullName>
    </submittedName>
</protein>
<keyword evidence="4" id="KW-1185">Reference proteome</keyword>
<evidence type="ECO:0000256" key="1">
    <source>
        <dbReference type="SAM" id="MobiDB-lite"/>
    </source>
</evidence>
<feature type="domain" description="Retrotransposon gag" evidence="2">
    <location>
        <begin position="193"/>
        <end position="282"/>
    </location>
</feature>
<feature type="compositionally biased region" description="Basic and acidic residues" evidence="1">
    <location>
        <begin position="316"/>
        <end position="333"/>
    </location>
</feature>
<feature type="compositionally biased region" description="Low complexity" evidence="1">
    <location>
        <begin position="19"/>
        <end position="32"/>
    </location>
</feature>
<reference evidence="3" key="1">
    <citation type="submission" date="2023-03" db="EMBL/GenBank/DDBJ databases">
        <authorList>
            <person name="Julca I."/>
        </authorList>
    </citation>
    <scope>NUCLEOTIDE SEQUENCE</scope>
</reference>
<feature type="compositionally biased region" description="Basic and acidic residues" evidence="1">
    <location>
        <begin position="157"/>
        <end position="175"/>
    </location>
</feature>
<accession>A0AAV1DPI0</accession>